<feature type="region of interest" description="Disordered" evidence="3">
    <location>
        <begin position="33"/>
        <end position="152"/>
    </location>
</feature>
<evidence type="ECO:0000256" key="2">
    <source>
        <dbReference type="PROSITE-ProRule" id="PRU00176"/>
    </source>
</evidence>
<feature type="compositionally biased region" description="Basic and acidic residues" evidence="3">
    <location>
        <begin position="280"/>
        <end position="290"/>
    </location>
</feature>
<accession>R7QKH1</accession>
<evidence type="ECO:0000313" key="5">
    <source>
        <dbReference type="EMBL" id="CDF38278.1"/>
    </source>
</evidence>
<evidence type="ECO:0000259" key="4">
    <source>
        <dbReference type="PROSITE" id="PS50102"/>
    </source>
</evidence>
<dbReference type="GeneID" id="17325882"/>
<dbReference type="PANTHER" id="PTHR23236:SF11">
    <property type="entry name" value="EUKARYOTIC TRANSLATION INITIATION FACTOR 4H"/>
    <property type="match status" value="1"/>
</dbReference>
<evidence type="ECO:0000256" key="3">
    <source>
        <dbReference type="SAM" id="MobiDB-lite"/>
    </source>
</evidence>
<dbReference type="Proteomes" id="UP000012073">
    <property type="component" value="Unassembled WGS sequence"/>
</dbReference>
<feature type="compositionally biased region" description="Basic and acidic residues" evidence="3">
    <location>
        <begin position="136"/>
        <end position="152"/>
    </location>
</feature>
<dbReference type="Gene3D" id="3.30.70.330">
    <property type="match status" value="1"/>
</dbReference>
<dbReference type="OrthoDB" id="2307at2759"/>
<reference evidence="6" key="1">
    <citation type="journal article" date="2013" name="Proc. Natl. Acad. Sci. U.S.A.">
        <title>Genome structure and metabolic features in the red seaweed Chondrus crispus shed light on evolution of the Archaeplastida.</title>
        <authorList>
            <person name="Collen J."/>
            <person name="Porcel B."/>
            <person name="Carre W."/>
            <person name="Ball S.G."/>
            <person name="Chaparro C."/>
            <person name="Tonon T."/>
            <person name="Barbeyron T."/>
            <person name="Michel G."/>
            <person name="Noel B."/>
            <person name="Valentin K."/>
            <person name="Elias M."/>
            <person name="Artiguenave F."/>
            <person name="Arun A."/>
            <person name="Aury J.M."/>
            <person name="Barbosa-Neto J.F."/>
            <person name="Bothwell J.H."/>
            <person name="Bouget F.Y."/>
            <person name="Brillet L."/>
            <person name="Cabello-Hurtado F."/>
            <person name="Capella-Gutierrez S."/>
            <person name="Charrier B."/>
            <person name="Cladiere L."/>
            <person name="Cock J.M."/>
            <person name="Coelho S.M."/>
            <person name="Colleoni C."/>
            <person name="Czjzek M."/>
            <person name="Da Silva C."/>
            <person name="Delage L."/>
            <person name="Denoeud F."/>
            <person name="Deschamps P."/>
            <person name="Dittami S.M."/>
            <person name="Gabaldon T."/>
            <person name="Gachon C.M."/>
            <person name="Groisillier A."/>
            <person name="Herve C."/>
            <person name="Jabbari K."/>
            <person name="Katinka M."/>
            <person name="Kloareg B."/>
            <person name="Kowalczyk N."/>
            <person name="Labadie K."/>
            <person name="Leblanc C."/>
            <person name="Lopez P.J."/>
            <person name="McLachlan D.H."/>
            <person name="Meslet-Cladiere L."/>
            <person name="Moustafa A."/>
            <person name="Nehr Z."/>
            <person name="Nyvall Collen P."/>
            <person name="Panaud O."/>
            <person name="Partensky F."/>
            <person name="Poulain J."/>
            <person name="Rensing S.A."/>
            <person name="Rousvoal S."/>
            <person name="Samson G."/>
            <person name="Symeonidi A."/>
            <person name="Weissenbach J."/>
            <person name="Zambounis A."/>
            <person name="Wincker P."/>
            <person name="Boyen C."/>
        </authorList>
    </citation>
    <scope>NUCLEOTIDE SEQUENCE [LARGE SCALE GENOMIC DNA]</scope>
    <source>
        <strain evidence="6">cv. Stackhouse</strain>
    </source>
</reference>
<dbReference type="SUPFAM" id="SSF54928">
    <property type="entry name" value="RNA-binding domain, RBD"/>
    <property type="match status" value="1"/>
</dbReference>
<keyword evidence="1 2" id="KW-0694">RNA-binding</keyword>
<dbReference type="RefSeq" id="XP_005718163.1">
    <property type="nucleotide sequence ID" value="XM_005718106.1"/>
</dbReference>
<keyword evidence="6" id="KW-1185">Reference proteome</keyword>
<feature type="compositionally biased region" description="Basic residues" evidence="3">
    <location>
        <begin position="223"/>
        <end position="241"/>
    </location>
</feature>
<dbReference type="EMBL" id="HG001914">
    <property type="protein sequence ID" value="CDF38278.1"/>
    <property type="molecule type" value="Genomic_DNA"/>
</dbReference>
<dbReference type="Gramene" id="CDF38278">
    <property type="protein sequence ID" value="CDF38278"/>
    <property type="gene ID" value="CHC_T00006105001"/>
</dbReference>
<protein>
    <recommendedName>
        <fullName evidence="4">RRM domain-containing protein</fullName>
    </recommendedName>
</protein>
<proteinExistence type="predicted"/>
<dbReference type="GO" id="GO:0003723">
    <property type="term" value="F:RNA binding"/>
    <property type="evidence" value="ECO:0007669"/>
    <property type="project" value="UniProtKB-UniRule"/>
</dbReference>
<dbReference type="SMART" id="SM00360">
    <property type="entry name" value="RRM"/>
    <property type="match status" value="1"/>
</dbReference>
<sequence length="324" mass="35887">MQFEVAGGSHTVPLTQRVASVYSLAGAQHSRLQTLSGLQRSKNKPEARQGGKTQTDNTRRRNLPKRKRNKSDGAPRSAVEHEKQGMMEGDSKRSPVQTVDKAARDLGSDTETPQNLNGKVVMETPEAQSGRKVVVSRREPEKGASAARDESEVEPRTIFINNLAFNVSDTELRTEFDFAGKIEQVRIPRRSDGASKGIAYVQFENDECVEKALQKHLKPIKGRSVWVRRSKPPRRKARKAKGSGSPRHTAKSHAAARGPVWQLQPRSVKRRILDTQAEVGGKDGDVKMTDGEPEENGSAGKLDEDCQSVPKTQDDFRAMFLSKK</sequence>
<organism evidence="5 6">
    <name type="scientific">Chondrus crispus</name>
    <name type="common">Carrageen Irish moss</name>
    <name type="synonym">Polymorpha crispa</name>
    <dbReference type="NCBI Taxonomy" id="2769"/>
    <lineage>
        <taxon>Eukaryota</taxon>
        <taxon>Rhodophyta</taxon>
        <taxon>Florideophyceae</taxon>
        <taxon>Rhodymeniophycidae</taxon>
        <taxon>Gigartinales</taxon>
        <taxon>Gigartinaceae</taxon>
        <taxon>Chondrus</taxon>
    </lineage>
</organism>
<dbReference type="Pfam" id="PF00076">
    <property type="entry name" value="RRM_1"/>
    <property type="match status" value="1"/>
</dbReference>
<feature type="compositionally biased region" description="Basic and acidic residues" evidence="3">
    <location>
        <begin position="70"/>
        <end position="93"/>
    </location>
</feature>
<feature type="compositionally biased region" description="Basic residues" evidence="3">
    <location>
        <begin position="60"/>
        <end position="69"/>
    </location>
</feature>
<gene>
    <name evidence="5" type="ORF">CHC_T00006105001</name>
</gene>
<evidence type="ECO:0000313" key="6">
    <source>
        <dbReference type="Proteomes" id="UP000012073"/>
    </source>
</evidence>
<dbReference type="KEGG" id="ccp:CHC_T00006105001"/>
<dbReference type="AlphaFoldDB" id="R7QKH1"/>
<feature type="region of interest" description="Disordered" evidence="3">
    <location>
        <begin position="223"/>
        <end position="311"/>
    </location>
</feature>
<dbReference type="PANTHER" id="PTHR23236">
    <property type="entry name" value="EUKARYOTIC TRANSLATION INITIATION FACTOR 4B/4H"/>
    <property type="match status" value="1"/>
</dbReference>
<dbReference type="InterPro" id="IPR035979">
    <property type="entry name" value="RBD_domain_sf"/>
</dbReference>
<evidence type="ECO:0000256" key="1">
    <source>
        <dbReference type="ARBA" id="ARBA00022884"/>
    </source>
</evidence>
<name>R7QKH1_CHOCR</name>
<dbReference type="InterPro" id="IPR000504">
    <property type="entry name" value="RRM_dom"/>
</dbReference>
<feature type="domain" description="RRM" evidence="4">
    <location>
        <begin position="156"/>
        <end position="232"/>
    </location>
</feature>
<dbReference type="PROSITE" id="PS50102">
    <property type="entry name" value="RRM"/>
    <property type="match status" value="1"/>
</dbReference>
<dbReference type="STRING" id="2769.R7QKH1"/>
<dbReference type="InterPro" id="IPR012677">
    <property type="entry name" value="Nucleotide-bd_a/b_plait_sf"/>
</dbReference>